<keyword evidence="2 3" id="KW-0732">Signal</keyword>
<evidence type="ECO:0000256" key="3">
    <source>
        <dbReference type="SAM" id="SignalP"/>
    </source>
</evidence>
<dbReference type="PANTHER" id="PTHR30483">
    <property type="entry name" value="LEUCINE-SPECIFIC-BINDING PROTEIN"/>
    <property type="match status" value="1"/>
</dbReference>
<proteinExistence type="inferred from homology"/>
<dbReference type="SUPFAM" id="SSF53822">
    <property type="entry name" value="Periplasmic binding protein-like I"/>
    <property type="match status" value="1"/>
</dbReference>
<evidence type="ECO:0000256" key="2">
    <source>
        <dbReference type="ARBA" id="ARBA00022729"/>
    </source>
</evidence>
<dbReference type="Pfam" id="PF13458">
    <property type="entry name" value="Peripla_BP_6"/>
    <property type="match status" value="1"/>
</dbReference>
<comment type="similarity">
    <text evidence="1">Belongs to the leucine-binding protein family.</text>
</comment>
<protein>
    <submittedName>
        <fullName evidence="5">ABC transporter substrate-binding protein</fullName>
    </submittedName>
</protein>
<organism evidence="5 6">
    <name type="scientific">Allopusillimonas soli</name>
    <dbReference type="NCBI Taxonomy" id="659016"/>
    <lineage>
        <taxon>Bacteria</taxon>
        <taxon>Pseudomonadati</taxon>
        <taxon>Pseudomonadota</taxon>
        <taxon>Betaproteobacteria</taxon>
        <taxon>Burkholderiales</taxon>
        <taxon>Alcaligenaceae</taxon>
        <taxon>Allopusillimonas</taxon>
    </lineage>
</organism>
<dbReference type="InterPro" id="IPR051010">
    <property type="entry name" value="BCAA_transport"/>
</dbReference>
<feature type="chain" id="PRO_5032512721" evidence="3">
    <location>
        <begin position="27"/>
        <end position="390"/>
    </location>
</feature>
<feature type="signal peptide" evidence="3">
    <location>
        <begin position="1"/>
        <end position="26"/>
    </location>
</feature>
<dbReference type="OrthoDB" id="9783240at2"/>
<sequence length="390" mass="42046">MKPQGYKRLALVAALALSLHAPSALADEFLVGEQEPLTGPLARVGHGMHEGIQVAVEVFNKTNGKHTVKLLTQDDESSPAKAVAAVEKLASEGVVAFTGGYGSNIIGPASDAANKLGLPYITSGGVANGLVQRGYKTFFRINNTAGYEKAMVGVLQAMQAKSASMIYSTKEATQHLAQDVQKDLEAKGLKVAMHAFDPGISDFKPIVNKVRLQDRPDVILMVGYENDYIGILRAAKVLKPDVKALVGVWSLATPKMAADFPDLMPKVYGTALLPYPATFTTEEGKAFHDTYKKLFDKDPDYLGQFGYVQSMLLFNAIARAADKGTADKGGIAQELAATDAKTLIGRVQFTNGDNLNFTHHMGQHQGKKIEIVWPKEDATAPMQYPGVPWK</sequence>
<feature type="domain" description="Leucine-binding protein" evidence="4">
    <location>
        <begin position="35"/>
        <end position="355"/>
    </location>
</feature>
<reference evidence="5 6" key="1">
    <citation type="submission" date="2020-07" db="EMBL/GenBank/DDBJ databases">
        <title>Taxonomic revisions and descriptions of new bacterial species based on genomic comparisons in the high-G+C-content subgroup of the family Alcaligenaceae.</title>
        <authorList>
            <person name="Szabo A."/>
            <person name="Felfoldi T."/>
        </authorList>
    </citation>
    <scope>NUCLEOTIDE SEQUENCE [LARGE SCALE GENOMIC DNA]</scope>
    <source>
        <strain evidence="5 6">DSM 25264</strain>
    </source>
</reference>
<keyword evidence="6" id="KW-1185">Reference proteome</keyword>
<evidence type="ECO:0000256" key="1">
    <source>
        <dbReference type="ARBA" id="ARBA00010062"/>
    </source>
</evidence>
<dbReference type="Proteomes" id="UP000580517">
    <property type="component" value="Unassembled WGS sequence"/>
</dbReference>
<dbReference type="EMBL" id="JACCEW010000001">
    <property type="protein sequence ID" value="NYT36001.1"/>
    <property type="molecule type" value="Genomic_DNA"/>
</dbReference>
<comment type="caution">
    <text evidence="5">The sequence shown here is derived from an EMBL/GenBank/DDBJ whole genome shotgun (WGS) entry which is preliminary data.</text>
</comment>
<accession>A0A853FBS7</accession>
<evidence type="ECO:0000313" key="5">
    <source>
        <dbReference type="EMBL" id="NYT36001.1"/>
    </source>
</evidence>
<gene>
    <name evidence="5" type="ORF">H0A68_03885</name>
</gene>
<dbReference type="InterPro" id="IPR028081">
    <property type="entry name" value="Leu-bd"/>
</dbReference>
<dbReference type="RefSeq" id="WP_129967920.1">
    <property type="nucleotide sequence ID" value="NZ_JACCEW010000001.1"/>
</dbReference>
<dbReference type="AlphaFoldDB" id="A0A853FBS7"/>
<dbReference type="Gene3D" id="3.40.50.2300">
    <property type="match status" value="2"/>
</dbReference>
<evidence type="ECO:0000259" key="4">
    <source>
        <dbReference type="Pfam" id="PF13458"/>
    </source>
</evidence>
<dbReference type="InterPro" id="IPR028082">
    <property type="entry name" value="Peripla_BP_I"/>
</dbReference>
<name>A0A853FBS7_9BURK</name>
<evidence type="ECO:0000313" key="6">
    <source>
        <dbReference type="Proteomes" id="UP000580517"/>
    </source>
</evidence>